<dbReference type="GO" id="GO:0005576">
    <property type="term" value="C:extracellular region"/>
    <property type="evidence" value="ECO:0007669"/>
    <property type="project" value="UniProtKB-SubCell"/>
</dbReference>
<organism evidence="16 17">
    <name type="scientific">Cephus cinctus</name>
    <name type="common">Wheat stem sawfly</name>
    <dbReference type="NCBI Taxonomy" id="211228"/>
    <lineage>
        <taxon>Eukaryota</taxon>
        <taxon>Metazoa</taxon>
        <taxon>Ecdysozoa</taxon>
        <taxon>Arthropoda</taxon>
        <taxon>Hexapoda</taxon>
        <taxon>Insecta</taxon>
        <taxon>Pterygota</taxon>
        <taxon>Neoptera</taxon>
        <taxon>Endopterygota</taxon>
        <taxon>Hymenoptera</taxon>
        <taxon>Cephoidea</taxon>
        <taxon>Cephidae</taxon>
        <taxon>Cephus</taxon>
    </lineage>
</organism>
<keyword evidence="2" id="KW-0479">Metal-binding</keyword>
<evidence type="ECO:0000256" key="13">
    <source>
        <dbReference type="SAM" id="Phobius"/>
    </source>
</evidence>
<dbReference type="PROSITE" id="PS51888">
    <property type="entry name" value="CLIP"/>
    <property type="match status" value="1"/>
</dbReference>
<comment type="subcellular location">
    <subcellularLocation>
        <location evidence="12">Secreted</location>
    </subcellularLocation>
</comment>
<dbReference type="Gene3D" id="3.30.1640.30">
    <property type="match status" value="1"/>
</dbReference>
<evidence type="ECO:0000256" key="10">
    <source>
        <dbReference type="ARBA" id="ARBA00024195"/>
    </source>
</evidence>
<keyword evidence="8" id="KW-1015">Disulfide bond</keyword>
<evidence type="ECO:0000259" key="14">
    <source>
        <dbReference type="PROSITE" id="PS50240"/>
    </source>
</evidence>
<protein>
    <recommendedName>
        <fullName evidence="12">CLIP domain-containing serine protease</fullName>
        <ecNumber evidence="11">3.4.21.-</ecNumber>
    </recommendedName>
</protein>
<dbReference type="PROSITE" id="PS00134">
    <property type="entry name" value="TRYPSIN_HIS"/>
    <property type="match status" value="1"/>
</dbReference>
<keyword evidence="13" id="KW-0812">Transmembrane</keyword>
<keyword evidence="9" id="KW-0325">Glycoprotein</keyword>
<dbReference type="Gene3D" id="2.40.10.10">
    <property type="entry name" value="Trypsin-like serine proteases"/>
    <property type="match status" value="2"/>
</dbReference>
<evidence type="ECO:0000256" key="9">
    <source>
        <dbReference type="ARBA" id="ARBA00023180"/>
    </source>
</evidence>
<dbReference type="RefSeq" id="XP_015591054.1">
    <property type="nucleotide sequence ID" value="XM_015735568.2"/>
</dbReference>
<dbReference type="Pfam" id="PF00089">
    <property type="entry name" value="Trypsin"/>
    <property type="match status" value="1"/>
</dbReference>
<dbReference type="InterPro" id="IPR001254">
    <property type="entry name" value="Trypsin_dom"/>
</dbReference>
<evidence type="ECO:0000256" key="8">
    <source>
        <dbReference type="ARBA" id="ARBA00023157"/>
    </source>
</evidence>
<evidence type="ECO:0000256" key="3">
    <source>
        <dbReference type="ARBA" id="ARBA00022729"/>
    </source>
</evidence>
<comment type="similarity">
    <text evidence="10 12">Belongs to the peptidase S1 family. CLIP subfamily.</text>
</comment>
<keyword evidence="5 11" id="KW-0720">Serine protease</keyword>
<keyword evidence="13" id="KW-0472">Membrane</keyword>
<dbReference type="SUPFAM" id="SSF50494">
    <property type="entry name" value="Trypsin-like serine proteases"/>
    <property type="match status" value="1"/>
</dbReference>
<dbReference type="InterPro" id="IPR038565">
    <property type="entry name" value="CLIP_sf"/>
</dbReference>
<keyword evidence="4 11" id="KW-0378">Hydrolase</keyword>
<dbReference type="InterPro" id="IPR043504">
    <property type="entry name" value="Peptidase_S1_PA_chymotrypsin"/>
</dbReference>
<dbReference type="FunFam" id="2.40.10.10:FF:000078">
    <property type="entry name" value="Serine protease H137"/>
    <property type="match status" value="1"/>
</dbReference>
<reference evidence="17 18" key="1">
    <citation type="submission" date="2025-04" db="UniProtKB">
        <authorList>
            <consortium name="RefSeq"/>
        </authorList>
    </citation>
    <scope>IDENTIFICATION</scope>
</reference>
<dbReference type="CDD" id="cd00190">
    <property type="entry name" value="Tryp_SPc"/>
    <property type="match status" value="1"/>
</dbReference>
<proteinExistence type="inferred from homology"/>
<dbReference type="InterPro" id="IPR051487">
    <property type="entry name" value="Ser/Thr_Proteases_Immune/Dev"/>
</dbReference>
<dbReference type="PROSITE" id="PS50240">
    <property type="entry name" value="TRYPSIN_DOM"/>
    <property type="match status" value="1"/>
</dbReference>
<dbReference type="InterPro" id="IPR018114">
    <property type="entry name" value="TRYPSIN_HIS"/>
</dbReference>
<feature type="domain" description="Peptidase S1" evidence="14">
    <location>
        <begin position="150"/>
        <end position="407"/>
    </location>
</feature>
<dbReference type="AlphaFoldDB" id="A0AAJ7BPC9"/>
<evidence type="ECO:0000256" key="1">
    <source>
        <dbReference type="ARBA" id="ARBA00022670"/>
    </source>
</evidence>
<dbReference type="Proteomes" id="UP000694920">
    <property type="component" value="Unplaced"/>
</dbReference>
<dbReference type="InterPro" id="IPR033116">
    <property type="entry name" value="TRYPSIN_SER"/>
</dbReference>
<comment type="domain">
    <text evidence="12">The clip domain consists of 35-55 residues which are 'knitted' together usually by 3 conserved disulfide bonds forming a clip-like compact structure.</text>
</comment>
<dbReference type="GO" id="GO:0046872">
    <property type="term" value="F:metal ion binding"/>
    <property type="evidence" value="ECO:0007669"/>
    <property type="project" value="UniProtKB-KW"/>
</dbReference>
<feature type="transmembrane region" description="Helical" evidence="13">
    <location>
        <begin position="21"/>
        <end position="42"/>
    </location>
</feature>
<evidence type="ECO:0000256" key="6">
    <source>
        <dbReference type="ARBA" id="ARBA00022837"/>
    </source>
</evidence>
<accession>A0AAJ7BPC9</accession>
<dbReference type="SMART" id="SM00020">
    <property type="entry name" value="Tryp_SPc"/>
    <property type="match status" value="1"/>
</dbReference>
<keyword evidence="1 11" id="KW-0645">Protease</keyword>
<dbReference type="InterPro" id="IPR022700">
    <property type="entry name" value="CLIP"/>
</dbReference>
<evidence type="ECO:0000313" key="17">
    <source>
        <dbReference type="RefSeq" id="XP_015591053.1"/>
    </source>
</evidence>
<keyword evidence="7" id="KW-0865">Zymogen</keyword>
<evidence type="ECO:0000256" key="11">
    <source>
        <dbReference type="RuleBase" id="RU363034"/>
    </source>
</evidence>
<keyword evidence="3" id="KW-0732">Signal</keyword>
<dbReference type="KEGG" id="ccin:107265779"/>
<evidence type="ECO:0000259" key="15">
    <source>
        <dbReference type="PROSITE" id="PS51888"/>
    </source>
</evidence>
<dbReference type="PROSITE" id="PS00135">
    <property type="entry name" value="TRYPSIN_SER"/>
    <property type="match status" value="1"/>
</dbReference>
<evidence type="ECO:0000256" key="5">
    <source>
        <dbReference type="ARBA" id="ARBA00022825"/>
    </source>
</evidence>
<evidence type="ECO:0000313" key="16">
    <source>
        <dbReference type="Proteomes" id="UP000694920"/>
    </source>
</evidence>
<sequence length="408" mass="45478">MRPRVSVNFRRTHDLSRILMTILYLTFILLVTGQIVNGQFAFPTEGSCTTPKYKPGTCINIKECEALINILKQARPLPQDSLDLLRRSQCGFEGKDPKVCCETEISTPVTTEQTVEERPTVIPDPPDVTKHPNLRLLNNDICGPVTQQKIFGGNKTGVFDFPWMALIAYNTGAKNPEFRCGGSIINKRYVLTAAHCVTLLPAGLTLIGVRLGEHDLSTERDCDKDENGLEVVCAERYQDFRIESVHHHPDYSRTKLHNDIALIRLSGDADFRPESVRPICLPIGTASRITHKKVTVTGWGATEYGPRSQDLLMVQLALVDNNECAEIYKKSTKIWYKQMCAGGTNQMDSCHGDSGGPLQSPGIYYGQIRNIQYGVVSFGLRNCGTGGFPGVYTTISYYLDWILDIIKE</sequence>
<keyword evidence="6" id="KW-0106">Calcium</keyword>
<gene>
    <name evidence="17 18" type="primary">LOC107265779</name>
</gene>
<dbReference type="PANTHER" id="PTHR24256">
    <property type="entry name" value="TRYPTASE-RELATED"/>
    <property type="match status" value="1"/>
</dbReference>
<evidence type="ECO:0000256" key="12">
    <source>
        <dbReference type="RuleBase" id="RU366078"/>
    </source>
</evidence>
<dbReference type="Pfam" id="PF12032">
    <property type="entry name" value="CLIP"/>
    <property type="match status" value="1"/>
</dbReference>
<dbReference type="InterPro" id="IPR001314">
    <property type="entry name" value="Peptidase_S1A"/>
</dbReference>
<keyword evidence="13" id="KW-1133">Transmembrane helix</keyword>
<dbReference type="GO" id="GO:0004252">
    <property type="term" value="F:serine-type endopeptidase activity"/>
    <property type="evidence" value="ECO:0007669"/>
    <property type="project" value="UniProtKB-UniRule"/>
</dbReference>
<dbReference type="PRINTS" id="PR00722">
    <property type="entry name" value="CHYMOTRYPSIN"/>
</dbReference>
<dbReference type="GO" id="GO:0006508">
    <property type="term" value="P:proteolysis"/>
    <property type="evidence" value="ECO:0007669"/>
    <property type="project" value="UniProtKB-KW"/>
</dbReference>
<dbReference type="FunFam" id="3.30.1640.30:FF:000001">
    <property type="entry name" value="Serine protease 7"/>
    <property type="match status" value="1"/>
</dbReference>
<dbReference type="GO" id="GO:0051604">
    <property type="term" value="P:protein maturation"/>
    <property type="evidence" value="ECO:0007669"/>
    <property type="project" value="UniProtKB-ARBA"/>
</dbReference>
<dbReference type="SMART" id="SM00680">
    <property type="entry name" value="CLIP"/>
    <property type="match status" value="1"/>
</dbReference>
<evidence type="ECO:0000256" key="2">
    <source>
        <dbReference type="ARBA" id="ARBA00022723"/>
    </source>
</evidence>
<dbReference type="InterPro" id="IPR009003">
    <property type="entry name" value="Peptidase_S1_PA"/>
</dbReference>
<evidence type="ECO:0000256" key="4">
    <source>
        <dbReference type="ARBA" id="ARBA00022801"/>
    </source>
</evidence>
<keyword evidence="16" id="KW-1185">Reference proteome</keyword>
<dbReference type="FunFam" id="2.40.10.10:FF:000028">
    <property type="entry name" value="Serine protease easter"/>
    <property type="match status" value="1"/>
</dbReference>
<keyword evidence="12" id="KW-0964">Secreted</keyword>
<evidence type="ECO:0000313" key="18">
    <source>
        <dbReference type="RefSeq" id="XP_015591054.1"/>
    </source>
</evidence>
<feature type="domain" description="Clip" evidence="15">
    <location>
        <begin position="47"/>
        <end position="101"/>
    </location>
</feature>
<dbReference type="GeneID" id="107265779"/>
<evidence type="ECO:0000256" key="7">
    <source>
        <dbReference type="ARBA" id="ARBA00023145"/>
    </source>
</evidence>
<name>A0AAJ7BPC9_CEPCN</name>
<dbReference type="EC" id="3.4.21.-" evidence="11"/>
<dbReference type="RefSeq" id="XP_015591053.1">
    <property type="nucleotide sequence ID" value="XM_015735567.2"/>
</dbReference>